<dbReference type="EMBL" id="CP088156">
    <property type="protein sequence ID" value="UFZ04934.1"/>
    <property type="molecule type" value="Genomic_DNA"/>
</dbReference>
<gene>
    <name evidence="1" type="ORF">LQG66_01020</name>
</gene>
<dbReference type="SUPFAM" id="SSF48295">
    <property type="entry name" value="TrpR-like"/>
    <property type="match status" value="1"/>
</dbReference>
<dbReference type="InterPro" id="IPR002514">
    <property type="entry name" value="Transposase_8"/>
</dbReference>
<keyword evidence="2" id="KW-1185">Reference proteome</keyword>
<organism evidence="1 2">
    <name type="scientific">Bradyrhizobium ontarionense</name>
    <dbReference type="NCBI Taxonomy" id="2898149"/>
    <lineage>
        <taxon>Bacteria</taxon>
        <taxon>Pseudomonadati</taxon>
        <taxon>Pseudomonadota</taxon>
        <taxon>Alphaproteobacteria</taxon>
        <taxon>Hyphomicrobiales</taxon>
        <taxon>Nitrobacteraceae</taxon>
        <taxon>Bradyrhizobium</taxon>
    </lineage>
</organism>
<dbReference type="InterPro" id="IPR010921">
    <property type="entry name" value="Trp_repressor/repl_initiator"/>
</dbReference>
<protein>
    <submittedName>
        <fullName evidence="1">Transposase</fullName>
    </submittedName>
</protein>
<dbReference type="Pfam" id="PF01527">
    <property type="entry name" value="HTH_Tnp_1"/>
    <property type="match status" value="1"/>
</dbReference>
<name>A0ABY3RE53_9BRAD</name>
<sequence>MTKSRKKFDAAFKAKIALEALREVATVPELAKRHGVHPNQIYGRKKQVLDNLASLFARGQSTRHRKLE</sequence>
<dbReference type="Proteomes" id="UP001431010">
    <property type="component" value="Chromosome"/>
</dbReference>
<dbReference type="RefSeq" id="WP_231322404.1">
    <property type="nucleotide sequence ID" value="NZ_CP088156.1"/>
</dbReference>
<reference evidence="1" key="1">
    <citation type="journal article" date="2024" name="Antonie Van Leeuwenhoek">
        <title>Bradyrhizobium ontarionense sp. nov., a novel bacterial symbiont isolated from Aeschynomene indica (Indian jointvetch), harbours photosynthesis, nitrogen fixation and nitrous oxide (N2O) reductase genes.</title>
        <authorList>
            <person name="Bromfield E.S.P."/>
            <person name="Cloutier S."/>
        </authorList>
    </citation>
    <scope>NUCLEOTIDE SEQUENCE</scope>
    <source>
        <strain evidence="1">A19</strain>
    </source>
</reference>
<proteinExistence type="predicted"/>
<evidence type="ECO:0000313" key="1">
    <source>
        <dbReference type="EMBL" id="UFZ04934.1"/>
    </source>
</evidence>
<evidence type="ECO:0000313" key="2">
    <source>
        <dbReference type="Proteomes" id="UP001431010"/>
    </source>
</evidence>
<accession>A0ABY3RE53</accession>